<name>A0A8J3L155_9ACTN</name>
<dbReference type="RefSeq" id="WP_203690197.1">
    <property type="nucleotide sequence ID" value="NZ_BAAALC010000002.1"/>
</dbReference>
<evidence type="ECO:0000313" key="2">
    <source>
        <dbReference type="EMBL" id="GIG04785.1"/>
    </source>
</evidence>
<evidence type="ECO:0000256" key="1">
    <source>
        <dbReference type="SAM" id="MobiDB-lite"/>
    </source>
</evidence>
<dbReference type="AlphaFoldDB" id="A0A8J3L155"/>
<dbReference type="EMBL" id="BONI01000009">
    <property type="protein sequence ID" value="GIG04785.1"/>
    <property type="molecule type" value="Genomic_DNA"/>
</dbReference>
<comment type="caution">
    <text evidence="2">The sequence shown here is derived from an EMBL/GenBank/DDBJ whole genome shotgun (WGS) entry which is preliminary data.</text>
</comment>
<sequence length="308" mass="34501">MRLGRREPRARATRPGSGVQRPPNPAADWAADQVAGVRDDPLRRIALLARTYHGPEGQAPRHLPFRRAAMSFMRWQARRGVLNSLSSQPPGSRWWRAVNDRLLYDGCEAMARSGGVPGEPSSPAVVLWTAFIHHPTARNWYRAHNASIVSGYLDNRELAEQEPMPERFFLNVALLRVLYTHALVAAPKLALGRLAVLGRFLGDPRLGMAGVFLSLGRVLPDRYPPAAELRAYLAHEHRLGRMLDYGVIQPRLQLLYEWSAHELGLPGLRDLVHDGNPVYAWSYQDRDVWSPPAGPLPRLLGRLTAARP</sequence>
<gene>
    <name evidence="2" type="ORF">Cco03nite_14850</name>
</gene>
<evidence type="ECO:0000313" key="3">
    <source>
        <dbReference type="Proteomes" id="UP000630887"/>
    </source>
</evidence>
<keyword evidence="3" id="KW-1185">Reference proteome</keyword>
<organism evidence="2 3">
    <name type="scientific">Catellatospora coxensis</name>
    <dbReference type="NCBI Taxonomy" id="310354"/>
    <lineage>
        <taxon>Bacteria</taxon>
        <taxon>Bacillati</taxon>
        <taxon>Actinomycetota</taxon>
        <taxon>Actinomycetes</taxon>
        <taxon>Micromonosporales</taxon>
        <taxon>Micromonosporaceae</taxon>
        <taxon>Catellatospora</taxon>
    </lineage>
</organism>
<protein>
    <submittedName>
        <fullName evidence="2">Uncharacterized protein</fullName>
    </submittedName>
</protein>
<feature type="compositionally biased region" description="Basic and acidic residues" evidence="1">
    <location>
        <begin position="1"/>
        <end position="10"/>
    </location>
</feature>
<reference evidence="2 3" key="1">
    <citation type="submission" date="2021-01" db="EMBL/GenBank/DDBJ databases">
        <title>Whole genome shotgun sequence of Catellatospora coxensis NBRC 107359.</title>
        <authorList>
            <person name="Komaki H."/>
            <person name="Tamura T."/>
        </authorList>
    </citation>
    <scope>NUCLEOTIDE SEQUENCE [LARGE SCALE GENOMIC DNA]</scope>
    <source>
        <strain evidence="2 3">NBRC 107359</strain>
    </source>
</reference>
<proteinExistence type="predicted"/>
<dbReference type="Proteomes" id="UP000630887">
    <property type="component" value="Unassembled WGS sequence"/>
</dbReference>
<feature type="region of interest" description="Disordered" evidence="1">
    <location>
        <begin position="1"/>
        <end position="27"/>
    </location>
</feature>
<accession>A0A8J3L155</accession>